<dbReference type="PATRIC" id="fig|453.4.peg.949"/>
<dbReference type="OrthoDB" id="9812295at2"/>
<reference evidence="5 8" key="2">
    <citation type="submission" date="2018-06" db="EMBL/GenBank/DDBJ databases">
        <authorList>
            <consortium name="Pathogen Informatics"/>
            <person name="Doyle S."/>
        </authorList>
    </citation>
    <scope>NUCLEOTIDE SEQUENCE [LARGE SCALE GENOMIC DNA]</scope>
    <source>
        <strain evidence="5 8">NCTC12022</strain>
    </source>
</reference>
<evidence type="ECO:0000259" key="3">
    <source>
        <dbReference type="Pfam" id="PF03358"/>
    </source>
</evidence>
<name>A0A0W0U1W9_9GAMM</name>
<evidence type="ECO:0000313" key="5">
    <source>
        <dbReference type="EMBL" id="SPX59883.1"/>
    </source>
</evidence>
<dbReference type="SUPFAM" id="SSF52218">
    <property type="entry name" value="Flavoproteins"/>
    <property type="match status" value="1"/>
</dbReference>
<dbReference type="PANTHER" id="PTHR30543">
    <property type="entry name" value="CHROMATE REDUCTASE"/>
    <property type="match status" value="1"/>
</dbReference>
<evidence type="ECO:0000313" key="4">
    <source>
        <dbReference type="EMBL" id="KTD02034.1"/>
    </source>
</evidence>
<reference evidence="4 7" key="1">
    <citation type="submission" date="2015-11" db="EMBL/GenBank/DDBJ databases">
        <title>Genomic analysis of 38 Legionella species identifies large and diverse effector repertoires.</title>
        <authorList>
            <person name="Burstein D."/>
            <person name="Amaro F."/>
            <person name="Zusman T."/>
            <person name="Lifshitz Z."/>
            <person name="Cohen O."/>
            <person name="Gilbert J.A."/>
            <person name="Pupko T."/>
            <person name="Shuman H.A."/>
            <person name="Segal G."/>
        </authorList>
    </citation>
    <scope>NUCLEOTIDE SEQUENCE [LARGE SCALE GENOMIC DNA]</scope>
    <source>
        <strain evidence="4 7">WO-44C</strain>
    </source>
</reference>
<dbReference type="InterPro" id="IPR050712">
    <property type="entry name" value="NAD(P)H-dep_reductase"/>
</dbReference>
<evidence type="ECO:0000256" key="1">
    <source>
        <dbReference type="ARBA" id="ARBA00001917"/>
    </source>
</evidence>
<dbReference type="EMBL" id="UASS01000025">
    <property type="protein sequence ID" value="SPX61872.1"/>
    <property type="molecule type" value="Genomic_DNA"/>
</dbReference>
<dbReference type="InterPro" id="IPR005025">
    <property type="entry name" value="FMN_Rdtase-like_dom"/>
</dbReference>
<feature type="domain" description="NADPH-dependent FMN reductase-like" evidence="3">
    <location>
        <begin position="4"/>
        <end position="149"/>
    </location>
</feature>
<dbReference type="Proteomes" id="UP000054698">
    <property type="component" value="Unassembled WGS sequence"/>
</dbReference>
<dbReference type="RefSeq" id="WP_058444275.1">
    <property type="nucleotide sequence ID" value="NZ_CAAAHT010000038.1"/>
</dbReference>
<gene>
    <name evidence="4" type="primary">yieF</name>
    <name evidence="5" type="synonym">yieF_1</name>
    <name evidence="6" type="synonym">yieF_2</name>
    <name evidence="4" type="ORF">Lfee_0879</name>
    <name evidence="5" type="ORF">NCTC12022_00594</name>
    <name evidence="6" type="ORF">NCTC12022_02626</name>
</gene>
<dbReference type="Pfam" id="PF03358">
    <property type="entry name" value="FMN_red"/>
    <property type="match status" value="1"/>
</dbReference>
<dbReference type="EMBL" id="UASS01000004">
    <property type="protein sequence ID" value="SPX59883.1"/>
    <property type="molecule type" value="Genomic_DNA"/>
</dbReference>
<organism evidence="4 7">
    <name type="scientific">Legionella feeleii</name>
    <dbReference type="NCBI Taxonomy" id="453"/>
    <lineage>
        <taxon>Bacteria</taxon>
        <taxon>Pseudomonadati</taxon>
        <taxon>Pseudomonadota</taxon>
        <taxon>Gammaproteobacteria</taxon>
        <taxon>Legionellales</taxon>
        <taxon>Legionellaceae</taxon>
        <taxon>Legionella</taxon>
    </lineage>
</organism>
<evidence type="ECO:0000313" key="7">
    <source>
        <dbReference type="Proteomes" id="UP000054698"/>
    </source>
</evidence>
<dbReference type="GO" id="GO:0005829">
    <property type="term" value="C:cytosol"/>
    <property type="evidence" value="ECO:0007669"/>
    <property type="project" value="TreeGrafter"/>
</dbReference>
<accession>A0A0W0U1W9</accession>
<keyword evidence="2" id="KW-0288">FMN</keyword>
<keyword evidence="5" id="KW-0560">Oxidoreductase</keyword>
<sequence length="183" mass="20340">MVKKIAVLVGSLRKESWNRKLALTLIKLAPSSLALQLIEIGQLPLYNQDPDDQNTPLPEWVAFREKITKVDGLLFVTPEYNRSIPAPLKNAIDVGSRPYGKSVWGGKPGAVISASPGAIGGFGANQHLRQTFVFLDILCMQQPEAYIGSVNTLFDKDGNLTQDKTEEFLRNYMESFAKWVAKF</sequence>
<keyword evidence="2" id="KW-0285">Flavoprotein</keyword>
<evidence type="ECO:0000256" key="2">
    <source>
        <dbReference type="ARBA" id="ARBA00022643"/>
    </source>
</evidence>
<dbReference type="STRING" id="453.Lfee_0879"/>
<proteinExistence type="predicted"/>
<evidence type="ECO:0000313" key="8">
    <source>
        <dbReference type="Proteomes" id="UP000251942"/>
    </source>
</evidence>
<dbReference type="SMR" id="A0A0W0U1W9"/>
<keyword evidence="7" id="KW-1185">Reference proteome</keyword>
<dbReference type="EC" id="1.7.-.-" evidence="5"/>
<dbReference type="GO" id="GO:0016491">
    <property type="term" value="F:oxidoreductase activity"/>
    <property type="evidence" value="ECO:0007669"/>
    <property type="project" value="UniProtKB-KW"/>
</dbReference>
<dbReference type="PANTHER" id="PTHR30543:SF21">
    <property type="entry name" value="NAD(P)H-DEPENDENT FMN REDUCTASE LOT6"/>
    <property type="match status" value="1"/>
</dbReference>
<evidence type="ECO:0000313" key="6">
    <source>
        <dbReference type="EMBL" id="SPX61872.1"/>
    </source>
</evidence>
<dbReference type="AlphaFoldDB" id="A0A0W0U1W9"/>
<dbReference type="Gene3D" id="3.40.50.360">
    <property type="match status" value="1"/>
</dbReference>
<dbReference type="Proteomes" id="UP000251942">
    <property type="component" value="Unassembled WGS sequence"/>
</dbReference>
<dbReference type="EMBL" id="LNYB01000026">
    <property type="protein sequence ID" value="KTD02034.1"/>
    <property type="molecule type" value="Genomic_DNA"/>
</dbReference>
<dbReference type="InterPro" id="IPR029039">
    <property type="entry name" value="Flavoprotein-like_sf"/>
</dbReference>
<comment type="cofactor">
    <cofactor evidence="1">
        <name>FMN</name>
        <dbReference type="ChEBI" id="CHEBI:58210"/>
    </cofactor>
</comment>
<protein>
    <submittedName>
        <fullName evidence="4">Chromate reductase, Class I, flavoprotein</fullName>
        <ecNumber evidence="5">1.7.-.-</ecNumber>
    </submittedName>
</protein>
<dbReference type="GO" id="GO:0010181">
    <property type="term" value="F:FMN binding"/>
    <property type="evidence" value="ECO:0007669"/>
    <property type="project" value="TreeGrafter"/>
</dbReference>